<feature type="domain" description="Endonuclease/exonuclease/phosphatase" evidence="1">
    <location>
        <begin position="133"/>
        <end position="355"/>
    </location>
</feature>
<evidence type="ECO:0000259" key="1">
    <source>
        <dbReference type="Pfam" id="PF03372"/>
    </source>
</evidence>
<evidence type="ECO:0000313" key="3">
    <source>
        <dbReference type="Proteomes" id="UP000823749"/>
    </source>
</evidence>
<keyword evidence="3" id="KW-1185">Reference proteome</keyword>
<dbReference type="GO" id="GO:0003824">
    <property type="term" value="F:catalytic activity"/>
    <property type="evidence" value="ECO:0007669"/>
    <property type="project" value="InterPro"/>
</dbReference>
<gene>
    <name evidence="2" type="ORF">RHGRI_021115</name>
</gene>
<dbReference type="Gene3D" id="3.60.10.10">
    <property type="entry name" value="Endonuclease/exonuclease/phosphatase"/>
    <property type="match status" value="1"/>
</dbReference>
<comment type="caution">
    <text evidence="2">The sequence shown here is derived from an EMBL/GenBank/DDBJ whole genome shotgun (WGS) entry which is preliminary data.</text>
</comment>
<proteinExistence type="predicted"/>
<reference evidence="2" key="1">
    <citation type="submission" date="2020-08" db="EMBL/GenBank/DDBJ databases">
        <title>Plant Genome Project.</title>
        <authorList>
            <person name="Zhang R.-G."/>
        </authorList>
    </citation>
    <scope>NUCLEOTIDE SEQUENCE</scope>
    <source>
        <strain evidence="2">WSP0</strain>
        <tissue evidence="2">Leaf</tissue>
    </source>
</reference>
<accession>A0AAV6JMW2</accession>
<organism evidence="2 3">
    <name type="scientific">Rhododendron griersonianum</name>
    <dbReference type="NCBI Taxonomy" id="479676"/>
    <lineage>
        <taxon>Eukaryota</taxon>
        <taxon>Viridiplantae</taxon>
        <taxon>Streptophyta</taxon>
        <taxon>Embryophyta</taxon>
        <taxon>Tracheophyta</taxon>
        <taxon>Spermatophyta</taxon>
        <taxon>Magnoliopsida</taxon>
        <taxon>eudicotyledons</taxon>
        <taxon>Gunneridae</taxon>
        <taxon>Pentapetalae</taxon>
        <taxon>asterids</taxon>
        <taxon>Ericales</taxon>
        <taxon>Ericaceae</taxon>
        <taxon>Ericoideae</taxon>
        <taxon>Rhodoreae</taxon>
        <taxon>Rhododendron</taxon>
    </lineage>
</organism>
<protein>
    <recommendedName>
        <fullName evidence="1">Endonuclease/exonuclease/phosphatase domain-containing protein</fullName>
    </recommendedName>
</protein>
<dbReference type="EMBL" id="JACTNZ010000007">
    <property type="protein sequence ID" value="KAG5541127.1"/>
    <property type="molecule type" value="Genomic_DNA"/>
</dbReference>
<dbReference type="AlphaFoldDB" id="A0AAV6JMW2"/>
<dbReference type="SUPFAM" id="SSF56219">
    <property type="entry name" value="DNase I-like"/>
    <property type="match status" value="1"/>
</dbReference>
<dbReference type="InterPro" id="IPR005135">
    <property type="entry name" value="Endo/exonuclease/phosphatase"/>
</dbReference>
<dbReference type="InterPro" id="IPR036691">
    <property type="entry name" value="Endo/exonu/phosph_ase_sf"/>
</dbReference>
<name>A0AAV6JMW2_9ERIC</name>
<dbReference type="PANTHER" id="PTHR35218:SF9">
    <property type="entry name" value="ENDONUCLEASE_EXONUCLEASE_PHOSPHATASE DOMAIN-CONTAINING PROTEIN"/>
    <property type="match status" value="1"/>
</dbReference>
<dbReference type="Proteomes" id="UP000823749">
    <property type="component" value="Chromosome 7"/>
</dbReference>
<dbReference type="Pfam" id="PF03372">
    <property type="entry name" value="Exo_endo_phos"/>
    <property type="match status" value="1"/>
</dbReference>
<evidence type="ECO:0000313" key="2">
    <source>
        <dbReference type="EMBL" id="KAG5541127.1"/>
    </source>
</evidence>
<dbReference type="PANTHER" id="PTHR35218">
    <property type="entry name" value="RNASE H DOMAIN-CONTAINING PROTEIN"/>
    <property type="match status" value="1"/>
</dbReference>
<sequence length="401" mass="45649">MPHLDQTHHKSRTLRLINPNLFLPTQSILTSKPTMNVLDPERFRISNSDVWASLEPEREATLLVGVAWWTKDVNLRIRLNQRASLEGDNLHWALMDPRRMQEQNIARLNSILNKHPEFPLEEDTMNSCFNTLVWNCRGAGNNTFRNTFSELVNTYHPDVVALVETKFCIISSMGMFFNNKGFTSASYVDPIGKAGGIWLLWDPGQVKVTTTHITNQVIHATISKDPFEEWLLSAVYASPNPRSRESLWDDMESFAGSVQTPWLVAGDLNDTVNSSERQGTSPEMDANRNRKFMDRVNNCNLMDKGSSGQKFTWTKGRQGLANTQKRLDRALCNAEWRALFPEGMAQNLPRTYSDHSPILICVFGMPNHVPRSKPFRLEAAWMLDPSFPELVCKAWAGNNIK</sequence>